<evidence type="ECO:0000313" key="7">
    <source>
        <dbReference type="EMBL" id="SEM88024.1"/>
    </source>
</evidence>
<dbReference type="SUPFAM" id="SSF52242">
    <property type="entry name" value="Cobalamin (vitamin B12)-binding domain"/>
    <property type="match status" value="1"/>
</dbReference>
<accession>A0A1H8C0S6</accession>
<dbReference type="Gene3D" id="3.20.20.240">
    <property type="entry name" value="Methylmalonyl-CoA mutase"/>
    <property type="match status" value="1"/>
</dbReference>
<keyword evidence="3" id="KW-0846">Cobalamin</keyword>
<evidence type="ECO:0000313" key="8">
    <source>
        <dbReference type="Proteomes" id="UP000198553"/>
    </source>
</evidence>
<comment type="similarity">
    <text evidence="2">Belongs to the methylmalonyl-CoA mutase family.</text>
</comment>
<keyword evidence="8" id="KW-1185">Reference proteome</keyword>
<sequence length="622" mass="69293">MKLENMRETSFPLSTLTDWADKATESLKGKSIESLSNSTYEGIQLKPLYTKEDIDTFSLSQYPGGTNFSRGIDARGYTGKSWHVANKKPYRNLEQLAEKLNIALTTGQTALAFDVKAELFSDNDKLAKWLGDVTSQGPFSVDAKEYLKPFLAEVIGATKENKSEVTGFIAADFIATAAGKGNFHEEDMNDWLEAIKLADQELPNVKTILIDSSVYHNSGASAVQELGISIATGVFYVQKLLDHGLSLDEILKKTIFHYSIGSNFFMETAKLRAARILWDKAMEAYEANEESRKMVISAETSQFTKTVFDPYVNLLRAGNEAFAAVLGGVQYLSVTALDEVAGKTSSFSERIARNTQLILKSEAHLEKVTDPAGGSWYVETLTHELAEKAWSFFLEIDEQGGILEVLKSNWLQNDLAKTRAKREEDLYLRKQSMIGTNVYANVTEQMDSIDVKSYSPSSSSTMFLPLENKRLAEPYEFLRYRALEIERNTGEKPAIGLIGLGDLKKRKPRVDFMTSFLASGGIEAKKSEDIHDSQAAIQFIKETGLKHYCLCGDNYQYEEQGLNLVKELAVKLPELQLSLAGLPDEVTRTALSQAGIKQYYHVKSNNYEALSNLLNEMGVPAR</sequence>
<dbReference type="EMBL" id="FOBW01000006">
    <property type="protein sequence ID" value="SEM88024.1"/>
    <property type="molecule type" value="Genomic_DNA"/>
</dbReference>
<dbReference type="Proteomes" id="UP000198553">
    <property type="component" value="Unassembled WGS sequence"/>
</dbReference>
<proteinExistence type="inferred from homology"/>
<feature type="domain" description="Methylmalonyl-CoA mutase alpha/beta chain catalytic" evidence="6">
    <location>
        <begin position="39"/>
        <end position="145"/>
    </location>
</feature>
<dbReference type="InterPro" id="IPR006099">
    <property type="entry name" value="MeMalonylCoA_mutase_a/b_cat"/>
</dbReference>
<evidence type="ECO:0000259" key="6">
    <source>
        <dbReference type="Pfam" id="PF01642"/>
    </source>
</evidence>
<evidence type="ECO:0000256" key="3">
    <source>
        <dbReference type="ARBA" id="ARBA00022628"/>
    </source>
</evidence>
<dbReference type="GO" id="GO:0031419">
    <property type="term" value="F:cobalamin binding"/>
    <property type="evidence" value="ECO:0007669"/>
    <property type="project" value="UniProtKB-KW"/>
</dbReference>
<keyword evidence="5" id="KW-0170">Cobalt</keyword>
<dbReference type="GO" id="GO:0046872">
    <property type="term" value="F:metal ion binding"/>
    <property type="evidence" value="ECO:0007669"/>
    <property type="project" value="InterPro"/>
</dbReference>
<evidence type="ECO:0000256" key="2">
    <source>
        <dbReference type="ARBA" id="ARBA00008465"/>
    </source>
</evidence>
<gene>
    <name evidence="7" type="ORF">SAMN05192533_106223</name>
</gene>
<dbReference type="GO" id="GO:0016866">
    <property type="term" value="F:intramolecular transferase activity"/>
    <property type="evidence" value="ECO:0007669"/>
    <property type="project" value="InterPro"/>
</dbReference>
<evidence type="ECO:0000256" key="4">
    <source>
        <dbReference type="ARBA" id="ARBA00023235"/>
    </source>
</evidence>
<dbReference type="STRING" id="930146.SAMN05192533_106223"/>
<protein>
    <submittedName>
        <fullName evidence="7">Heterodimeric methylmalonyl-CoA mutase small subunit</fullName>
    </submittedName>
</protein>
<dbReference type="SUPFAM" id="SSF51703">
    <property type="entry name" value="Cobalamin (vitamin B12)-dependent enzymes"/>
    <property type="match status" value="1"/>
</dbReference>
<dbReference type="RefSeq" id="WP_244532555.1">
    <property type="nucleotide sequence ID" value="NZ_FOBW01000006.1"/>
</dbReference>
<comment type="cofactor">
    <cofactor evidence="1">
        <name>adenosylcob(III)alamin</name>
        <dbReference type="ChEBI" id="CHEBI:18408"/>
    </cofactor>
</comment>
<reference evidence="8" key="1">
    <citation type="submission" date="2016-10" db="EMBL/GenBank/DDBJ databases">
        <authorList>
            <person name="Varghese N."/>
            <person name="Submissions S."/>
        </authorList>
    </citation>
    <scope>NUCLEOTIDE SEQUENCE [LARGE SCALE GENOMIC DNA]</scope>
    <source>
        <strain evidence="8">B48,IBRC-M 10115,DSM 25386,CECT 8001</strain>
    </source>
</reference>
<evidence type="ECO:0000256" key="1">
    <source>
        <dbReference type="ARBA" id="ARBA00001922"/>
    </source>
</evidence>
<dbReference type="InterPro" id="IPR016176">
    <property type="entry name" value="Cbl-dep_enz_cat"/>
</dbReference>
<dbReference type="AlphaFoldDB" id="A0A1H8C0S6"/>
<dbReference type="Gene3D" id="3.40.50.280">
    <property type="entry name" value="Cobalamin-binding domain"/>
    <property type="match status" value="1"/>
</dbReference>
<feature type="domain" description="Methylmalonyl-CoA mutase alpha/beta chain catalytic" evidence="6">
    <location>
        <begin position="161"/>
        <end position="456"/>
    </location>
</feature>
<dbReference type="PANTHER" id="PTHR48101:SF1">
    <property type="entry name" value="METHYLMALONYL-COA MUTASE, LARGE SUBUNIT"/>
    <property type="match status" value="1"/>
</dbReference>
<dbReference type="InterPro" id="IPR036724">
    <property type="entry name" value="Cobalamin-bd_sf"/>
</dbReference>
<dbReference type="PANTHER" id="PTHR48101">
    <property type="entry name" value="METHYLMALONYL-COA MUTASE, MITOCHONDRIAL-RELATED"/>
    <property type="match status" value="1"/>
</dbReference>
<name>A0A1H8C0S6_9BACI</name>
<organism evidence="7 8">
    <name type="scientific">Mesobacillus persicus</name>
    <dbReference type="NCBI Taxonomy" id="930146"/>
    <lineage>
        <taxon>Bacteria</taxon>
        <taxon>Bacillati</taxon>
        <taxon>Bacillota</taxon>
        <taxon>Bacilli</taxon>
        <taxon>Bacillales</taxon>
        <taxon>Bacillaceae</taxon>
        <taxon>Mesobacillus</taxon>
    </lineage>
</organism>
<keyword evidence="4" id="KW-0413">Isomerase</keyword>
<evidence type="ECO:0000256" key="5">
    <source>
        <dbReference type="ARBA" id="ARBA00023285"/>
    </source>
</evidence>
<dbReference type="Pfam" id="PF01642">
    <property type="entry name" value="MM_CoA_mutase"/>
    <property type="match status" value="2"/>
</dbReference>